<dbReference type="InterPro" id="IPR025392">
    <property type="entry name" value="DUF4124"/>
</dbReference>
<dbReference type="Proteomes" id="UP000823790">
    <property type="component" value="Unassembled WGS sequence"/>
</dbReference>
<dbReference type="EMBL" id="JAGJRS010000019">
    <property type="protein sequence ID" value="MBP1474606.1"/>
    <property type="molecule type" value="Genomic_DNA"/>
</dbReference>
<feature type="domain" description="DUF4124" evidence="3">
    <location>
        <begin position="9"/>
        <end position="63"/>
    </location>
</feature>
<sequence length="141" mass="15013">MRRLPLALVLLLLAPAVAAQVYKWTDAHGTVHYSETPPPQGTQFKRINANGMEQPAAPSPAPAAKSDATAAKPASASTGGLPNTPENRAKLCTSLKANLDLLKGKEGVVLEQGGKSVPLDETQRNQQIALAEQQYQQFCNK</sequence>
<evidence type="ECO:0000313" key="5">
    <source>
        <dbReference type="Proteomes" id="UP000823790"/>
    </source>
</evidence>
<dbReference type="RefSeq" id="WP_209619675.1">
    <property type="nucleotide sequence ID" value="NZ_JAGJRS010000019.1"/>
</dbReference>
<feature type="compositionally biased region" description="Low complexity" evidence="1">
    <location>
        <begin position="62"/>
        <end position="78"/>
    </location>
</feature>
<accession>A0ABS4DNH8</accession>
<organism evidence="4 5">
    <name type="scientific">Frateuria flava</name>
    <dbReference type="NCBI Taxonomy" id="2821489"/>
    <lineage>
        <taxon>Bacteria</taxon>
        <taxon>Pseudomonadati</taxon>
        <taxon>Pseudomonadota</taxon>
        <taxon>Gammaproteobacteria</taxon>
        <taxon>Lysobacterales</taxon>
        <taxon>Rhodanobacteraceae</taxon>
        <taxon>Frateuria</taxon>
    </lineage>
</organism>
<keyword evidence="2" id="KW-0732">Signal</keyword>
<name>A0ABS4DNH8_9GAMM</name>
<reference evidence="4 5" key="1">
    <citation type="submission" date="2021-04" db="EMBL/GenBank/DDBJ databases">
        <authorList>
            <person name="Huq M.A."/>
        </authorList>
    </citation>
    <scope>NUCLEOTIDE SEQUENCE [LARGE SCALE GENOMIC DNA]</scope>
    <source>
        <strain evidence="4 5">MAH-13</strain>
    </source>
</reference>
<feature type="region of interest" description="Disordered" evidence="1">
    <location>
        <begin position="32"/>
        <end position="88"/>
    </location>
</feature>
<evidence type="ECO:0000259" key="3">
    <source>
        <dbReference type="Pfam" id="PF13511"/>
    </source>
</evidence>
<comment type="caution">
    <text evidence="4">The sequence shown here is derived from an EMBL/GenBank/DDBJ whole genome shotgun (WGS) entry which is preliminary data.</text>
</comment>
<gene>
    <name evidence="4" type="ORF">J7I44_09865</name>
</gene>
<feature type="chain" id="PRO_5046267482" evidence="2">
    <location>
        <begin position="20"/>
        <end position="141"/>
    </location>
</feature>
<dbReference type="Pfam" id="PF13511">
    <property type="entry name" value="DUF4124"/>
    <property type="match status" value="1"/>
</dbReference>
<feature type="signal peptide" evidence="2">
    <location>
        <begin position="1"/>
        <end position="19"/>
    </location>
</feature>
<evidence type="ECO:0000313" key="4">
    <source>
        <dbReference type="EMBL" id="MBP1474606.1"/>
    </source>
</evidence>
<evidence type="ECO:0000256" key="2">
    <source>
        <dbReference type="SAM" id="SignalP"/>
    </source>
</evidence>
<protein>
    <submittedName>
        <fullName evidence="4">DUF4124 domain-containing protein</fullName>
    </submittedName>
</protein>
<proteinExistence type="predicted"/>
<evidence type="ECO:0000256" key="1">
    <source>
        <dbReference type="SAM" id="MobiDB-lite"/>
    </source>
</evidence>
<keyword evidence="5" id="KW-1185">Reference proteome</keyword>